<dbReference type="Proteomes" id="UP000694044">
    <property type="component" value="Unassembled WGS sequence"/>
</dbReference>
<proteinExistence type="predicted"/>
<dbReference type="OrthoDB" id="105969at2759"/>
<keyword evidence="2" id="KW-1185">Reference proteome</keyword>
<accession>A0A8T1V788</accession>
<protein>
    <submittedName>
        <fullName evidence="1">Uncharacterized protein</fullName>
    </submittedName>
</protein>
<comment type="caution">
    <text evidence="1">The sequence shown here is derived from an EMBL/GenBank/DDBJ whole genome shotgun (WGS) entry which is preliminary data.</text>
</comment>
<dbReference type="EMBL" id="JAGDFM010001167">
    <property type="protein sequence ID" value="KAG7375444.1"/>
    <property type="molecule type" value="Genomic_DNA"/>
</dbReference>
<reference evidence="1" key="1">
    <citation type="submission" date="2021-02" db="EMBL/GenBank/DDBJ databases">
        <authorList>
            <person name="Palmer J.M."/>
        </authorList>
    </citation>
    <scope>NUCLEOTIDE SEQUENCE</scope>
    <source>
        <strain evidence="1">SCRP734</strain>
    </source>
</reference>
<sequence>MSFPLPTGFDPTKMMEYLATLPGDEQARLLQSAMGKAGEFQDQAQQSRTREGLVKCFREARSPTSSKPLVDGTTHRGRYLCGWVAVEDAFFGIASSSLLLEDVTGKLVEIGAYGLVEPESAAV</sequence>
<evidence type="ECO:0000313" key="2">
    <source>
        <dbReference type="Proteomes" id="UP000694044"/>
    </source>
</evidence>
<gene>
    <name evidence="1" type="ORF">PHYPSEUDO_001188</name>
</gene>
<dbReference type="AlphaFoldDB" id="A0A8T1V788"/>
<evidence type="ECO:0000313" key="1">
    <source>
        <dbReference type="EMBL" id="KAG7375444.1"/>
    </source>
</evidence>
<name>A0A8T1V788_9STRA</name>
<organism evidence="1 2">
    <name type="scientific">Phytophthora pseudosyringae</name>
    <dbReference type="NCBI Taxonomy" id="221518"/>
    <lineage>
        <taxon>Eukaryota</taxon>
        <taxon>Sar</taxon>
        <taxon>Stramenopiles</taxon>
        <taxon>Oomycota</taxon>
        <taxon>Peronosporomycetes</taxon>
        <taxon>Peronosporales</taxon>
        <taxon>Peronosporaceae</taxon>
        <taxon>Phytophthora</taxon>
    </lineage>
</organism>